<feature type="region of interest" description="Disordered" evidence="1">
    <location>
        <begin position="93"/>
        <end position="141"/>
    </location>
</feature>
<evidence type="ECO:0000256" key="1">
    <source>
        <dbReference type="SAM" id="MobiDB-lite"/>
    </source>
</evidence>
<reference evidence="3 4" key="1">
    <citation type="submission" date="2019-07" db="EMBL/GenBank/DDBJ databases">
        <title>Draft genome assembly of a fouling barnacle, Amphibalanus amphitrite (Darwin, 1854): The first reference genome for Thecostraca.</title>
        <authorList>
            <person name="Kim W."/>
        </authorList>
    </citation>
    <scope>NUCLEOTIDE SEQUENCE [LARGE SCALE GENOMIC DNA]</scope>
    <source>
        <strain evidence="3">SNU_AA5</strain>
        <tissue evidence="3">Soma without cirri and trophi</tissue>
    </source>
</reference>
<organism evidence="3 4">
    <name type="scientific">Amphibalanus amphitrite</name>
    <name type="common">Striped barnacle</name>
    <name type="synonym">Balanus amphitrite</name>
    <dbReference type="NCBI Taxonomy" id="1232801"/>
    <lineage>
        <taxon>Eukaryota</taxon>
        <taxon>Metazoa</taxon>
        <taxon>Ecdysozoa</taxon>
        <taxon>Arthropoda</taxon>
        <taxon>Crustacea</taxon>
        <taxon>Multicrustacea</taxon>
        <taxon>Cirripedia</taxon>
        <taxon>Thoracica</taxon>
        <taxon>Thoracicalcarea</taxon>
        <taxon>Balanomorpha</taxon>
        <taxon>Balanoidea</taxon>
        <taxon>Balanidae</taxon>
        <taxon>Amphibalaninae</taxon>
        <taxon>Amphibalanus</taxon>
    </lineage>
</organism>
<dbReference type="Proteomes" id="UP000440578">
    <property type="component" value="Unassembled WGS sequence"/>
</dbReference>
<keyword evidence="2" id="KW-1133">Transmembrane helix</keyword>
<sequence>MHQSLSSMSGLLSSSVPPPPNVTLNASAAKTAYLLAVHEESRVYAVIYVSIVLVCYTVGMSVLLTRHFRRAENQPRLAVLYQAIINRTASLRRRRTDEAPRAAPQVVVHEPEVSPAPLRGASERPSAGGARQNGRQVSSLDEITTDVDVEACDGSVVERTTGRVYRETDF</sequence>
<evidence type="ECO:0000313" key="3">
    <source>
        <dbReference type="EMBL" id="KAF0308269.1"/>
    </source>
</evidence>
<keyword evidence="2" id="KW-0812">Transmembrane</keyword>
<evidence type="ECO:0000256" key="2">
    <source>
        <dbReference type="SAM" id="Phobius"/>
    </source>
</evidence>
<feature type="transmembrane region" description="Helical" evidence="2">
    <location>
        <begin position="43"/>
        <end position="64"/>
    </location>
</feature>
<name>A0A6A4WSK9_AMPAM</name>
<evidence type="ECO:0000313" key="4">
    <source>
        <dbReference type="Proteomes" id="UP000440578"/>
    </source>
</evidence>
<dbReference type="AlphaFoldDB" id="A0A6A4WSK9"/>
<dbReference type="EMBL" id="VIIS01000502">
    <property type="protein sequence ID" value="KAF0308269.1"/>
    <property type="molecule type" value="Genomic_DNA"/>
</dbReference>
<accession>A0A6A4WSK9</accession>
<gene>
    <name evidence="3" type="ORF">FJT64_020502</name>
</gene>
<comment type="caution">
    <text evidence="3">The sequence shown here is derived from an EMBL/GenBank/DDBJ whole genome shotgun (WGS) entry which is preliminary data.</text>
</comment>
<dbReference type="OrthoDB" id="10520971at2759"/>
<proteinExistence type="predicted"/>
<keyword evidence="4" id="KW-1185">Reference proteome</keyword>
<protein>
    <submittedName>
        <fullName evidence="3">Uncharacterized protein</fullName>
    </submittedName>
</protein>
<keyword evidence="2" id="KW-0472">Membrane</keyword>